<accession>A0A3B0JSB6</accession>
<feature type="compositionally biased region" description="Basic and acidic residues" evidence="1">
    <location>
        <begin position="56"/>
        <end position="69"/>
    </location>
</feature>
<dbReference type="AlphaFoldDB" id="A0A3B0JSB6"/>
<evidence type="ECO:0000313" key="2">
    <source>
        <dbReference type="EMBL" id="SPP78340.1"/>
    </source>
</evidence>
<feature type="region of interest" description="Disordered" evidence="1">
    <location>
        <begin position="50"/>
        <end position="69"/>
    </location>
</feature>
<proteinExistence type="predicted"/>
<keyword evidence="3" id="KW-1185">Reference proteome</keyword>
<dbReference type="Proteomes" id="UP000268350">
    <property type="component" value="Unassembled WGS sequence"/>
</dbReference>
<sequence>MNGTQTGSVEEFGEVRFGSARLESAKWCEDQLVDDVEALNFREPVNELNIGNEIEQDSRDEGSSTTALDEKEIMGAGSREGLANFASNQVGYGRDDVESDQESVASLPKSGAGSLEALAYFDSNDEFEEESKKKLLQIGDTCVIYH</sequence>
<protein>
    <submittedName>
        <fullName evidence="2">Uncharacterized protein</fullName>
    </submittedName>
</protein>
<dbReference type="EMBL" id="OUUW01000003">
    <property type="protein sequence ID" value="SPP78340.1"/>
    <property type="molecule type" value="Genomic_DNA"/>
</dbReference>
<gene>
    <name evidence="2" type="ORF">DGUA_6G010967</name>
</gene>
<evidence type="ECO:0000313" key="3">
    <source>
        <dbReference type="Proteomes" id="UP000268350"/>
    </source>
</evidence>
<evidence type="ECO:0000256" key="1">
    <source>
        <dbReference type="SAM" id="MobiDB-lite"/>
    </source>
</evidence>
<reference evidence="3" key="1">
    <citation type="submission" date="2018-01" db="EMBL/GenBank/DDBJ databases">
        <authorList>
            <person name="Alioto T."/>
            <person name="Alioto T."/>
        </authorList>
    </citation>
    <scope>NUCLEOTIDE SEQUENCE [LARGE SCALE GENOMIC DNA]</scope>
</reference>
<name>A0A3B0JSB6_DROGU</name>
<organism evidence="2 3">
    <name type="scientific">Drosophila guanche</name>
    <name type="common">Fruit fly</name>
    <dbReference type="NCBI Taxonomy" id="7266"/>
    <lineage>
        <taxon>Eukaryota</taxon>
        <taxon>Metazoa</taxon>
        <taxon>Ecdysozoa</taxon>
        <taxon>Arthropoda</taxon>
        <taxon>Hexapoda</taxon>
        <taxon>Insecta</taxon>
        <taxon>Pterygota</taxon>
        <taxon>Neoptera</taxon>
        <taxon>Endopterygota</taxon>
        <taxon>Diptera</taxon>
        <taxon>Brachycera</taxon>
        <taxon>Muscomorpha</taxon>
        <taxon>Ephydroidea</taxon>
        <taxon>Drosophilidae</taxon>
        <taxon>Drosophila</taxon>
        <taxon>Sophophora</taxon>
    </lineage>
</organism>